<evidence type="ECO:0000256" key="6">
    <source>
        <dbReference type="ARBA" id="ARBA00022741"/>
    </source>
</evidence>
<dbReference type="SUPFAM" id="SSF53748">
    <property type="entry name" value="Phosphoglycerate kinase"/>
    <property type="match status" value="1"/>
</dbReference>
<dbReference type="InterPro" id="IPR036041">
    <property type="entry name" value="Ribosome-inact_prot_sf"/>
</dbReference>
<sequence>VDLSVLSKFGAEMASLKSVDTLGEADLKGKKVLVRADLNVPLDDEQNITDDSCVRACVPTIKFLLEKGAKVIVAGHLGCPDGVDPKYSLKPLVPRLSELLGIDVAMANDCIGKEVEEQASALPEGGVLLLENLRFYKEDLKNDTEFSMMLASVADIYVNDAFIASYMPLASTEGIIEFIQLAVSGFCMQKMAAIAEECALRNTVTMCIDGDIEDMLEEWLKCIGHLRAVCKAGGINVDISEFCLGTTKAEIYTTPPAGTFYVVVKSKGRSLTFAIDLRKLWLQTMTNQNGTFEMKMPKQSERYLPLKGSKLLNFKDNYIHFSPDGEPGKTKLGPFALWEAFEILWQYDGTNETPEFRKAYGVMVVHLCEAARIQRILEHIYRSFLHPGVSKLDKISSNSELVHNWSSLSKEIMYQIHARKNRLVALPFKNYGIKSISSIDDAMREIRILEIDSFHKGDFEHDPRETPVFASPVDQGKGDPDILPLFTEDSLQIRSHNIQGLPKSSKRKGKKKLQLNTTDLSHHAALKLRKGGGLGGPPALFPHRVIQSWCHKLNEKVQDTADSSVELCINRDWPTNVWFTARTTRLTTSEVQKFGL</sequence>
<comment type="similarity">
    <text evidence="3 10">Belongs to the phosphoglycerate kinase family.</text>
</comment>
<dbReference type="OrthoDB" id="275353at2759"/>
<dbReference type="GO" id="GO:0005524">
    <property type="term" value="F:ATP binding"/>
    <property type="evidence" value="ECO:0007669"/>
    <property type="project" value="UniProtKB-KW"/>
</dbReference>
<dbReference type="GO" id="GO:0030598">
    <property type="term" value="F:rRNA N-glycosylase activity"/>
    <property type="evidence" value="ECO:0007669"/>
    <property type="project" value="InterPro"/>
</dbReference>
<dbReference type="Gene3D" id="3.40.50.1260">
    <property type="entry name" value="Phosphoglycerate kinase, N-terminal domain"/>
    <property type="match status" value="1"/>
</dbReference>
<comment type="catalytic activity">
    <reaction evidence="1 10">
        <text>(2R)-3-phosphoglycerate + ATP = (2R)-3-phospho-glyceroyl phosphate + ADP</text>
        <dbReference type="Rhea" id="RHEA:14801"/>
        <dbReference type="ChEBI" id="CHEBI:30616"/>
        <dbReference type="ChEBI" id="CHEBI:57604"/>
        <dbReference type="ChEBI" id="CHEBI:58272"/>
        <dbReference type="ChEBI" id="CHEBI:456216"/>
        <dbReference type="EC" id="2.7.2.3"/>
    </reaction>
</comment>
<name>A0A5J9VB79_9POAL</name>
<dbReference type="PANTHER" id="PTHR11406">
    <property type="entry name" value="PHOSPHOGLYCERATE KINASE"/>
    <property type="match status" value="1"/>
</dbReference>
<dbReference type="GO" id="GO:0005829">
    <property type="term" value="C:cytosol"/>
    <property type="evidence" value="ECO:0007669"/>
    <property type="project" value="TreeGrafter"/>
</dbReference>
<evidence type="ECO:0000256" key="5">
    <source>
        <dbReference type="ARBA" id="ARBA00022679"/>
    </source>
</evidence>
<evidence type="ECO:0000256" key="2">
    <source>
        <dbReference type="ARBA" id="ARBA00001946"/>
    </source>
</evidence>
<dbReference type="InterPro" id="IPR015824">
    <property type="entry name" value="Phosphoglycerate_kinase_N"/>
</dbReference>
<comment type="caution">
    <text evidence="12">The sequence shown here is derived from an EMBL/GenBank/DDBJ whole genome shotgun (WGS) entry which is preliminary data.</text>
</comment>
<dbReference type="InterPro" id="IPR015911">
    <property type="entry name" value="Phosphoglycerate_kinase_CS"/>
</dbReference>
<keyword evidence="13" id="KW-1185">Reference proteome</keyword>
<evidence type="ECO:0000256" key="10">
    <source>
        <dbReference type="RuleBase" id="RU000532"/>
    </source>
</evidence>
<dbReference type="Pfam" id="PF00162">
    <property type="entry name" value="PGK"/>
    <property type="match status" value="1"/>
</dbReference>
<dbReference type="InterPro" id="IPR016138">
    <property type="entry name" value="Ribosome_inactivat_prot_sub1"/>
</dbReference>
<gene>
    <name evidence="12" type="ORF">EJB05_24490</name>
</gene>
<dbReference type="SUPFAM" id="SSF56371">
    <property type="entry name" value="Ribosome inactivating proteins (RIP)"/>
    <property type="match status" value="1"/>
</dbReference>
<dbReference type="InterPro" id="IPR036043">
    <property type="entry name" value="Phosphoglycerate_kinase_sf"/>
</dbReference>
<evidence type="ECO:0000256" key="3">
    <source>
        <dbReference type="ARBA" id="ARBA00008982"/>
    </source>
</evidence>
<protein>
    <recommendedName>
        <fullName evidence="4 10">Phosphoglycerate kinase</fullName>
        <ecNumber evidence="4 10">2.7.2.3</ecNumber>
    </recommendedName>
</protein>
<evidence type="ECO:0000256" key="9">
    <source>
        <dbReference type="ARBA" id="ARBA00022842"/>
    </source>
</evidence>
<keyword evidence="8" id="KW-0067">ATP-binding</keyword>
<dbReference type="GO" id="GO:0004618">
    <property type="term" value="F:phosphoglycerate kinase activity"/>
    <property type="evidence" value="ECO:0007669"/>
    <property type="project" value="UniProtKB-EC"/>
</dbReference>
<dbReference type="GO" id="GO:0006094">
    <property type="term" value="P:gluconeogenesis"/>
    <property type="evidence" value="ECO:0007669"/>
    <property type="project" value="TreeGrafter"/>
</dbReference>
<dbReference type="PRINTS" id="PR00477">
    <property type="entry name" value="PHGLYCKINASE"/>
</dbReference>
<dbReference type="Gene3D" id="3.40.420.10">
    <property type="entry name" value="Ricin (A subunit), domain 1"/>
    <property type="match status" value="1"/>
</dbReference>
<evidence type="ECO:0000256" key="1">
    <source>
        <dbReference type="ARBA" id="ARBA00000642"/>
    </source>
</evidence>
<dbReference type="AlphaFoldDB" id="A0A5J9VB79"/>
<dbReference type="Pfam" id="PF00161">
    <property type="entry name" value="RIP"/>
    <property type="match status" value="1"/>
</dbReference>
<dbReference type="InterPro" id="IPR001576">
    <property type="entry name" value="Phosphoglycerate_kinase"/>
</dbReference>
<organism evidence="12 13">
    <name type="scientific">Eragrostis curvula</name>
    <name type="common">weeping love grass</name>
    <dbReference type="NCBI Taxonomy" id="38414"/>
    <lineage>
        <taxon>Eukaryota</taxon>
        <taxon>Viridiplantae</taxon>
        <taxon>Streptophyta</taxon>
        <taxon>Embryophyta</taxon>
        <taxon>Tracheophyta</taxon>
        <taxon>Spermatophyta</taxon>
        <taxon>Magnoliopsida</taxon>
        <taxon>Liliopsida</taxon>
        <taxon>Poales</taxon>
        <taxon>Poaceae</taxon>
        <taxon>PACMAD clade</taxon>
        <taxon>Chloridoideae</taxon>
        <taxon>Eragrostideae</taxon>
        <taxon>Eragrostidinae</taxon>
        <taxon>Eragrostis</taxon>
    </lineage>
</organism>
<dbReference type="PROSITE" id="PS00111">
    <property type="entry name" value="PGLYCERATE_KINASE"/>
    <property type="match status" value="1"/>
</dbReference>
<dbReference type="PANTHER" id="PTHR11406:SF31">
    <property type="entry name" value="PHOSPHOGLYCERATE KINASE, CYTOSOLIC"/>
    <property type="match status" value="1"/>
</dbReference>
<keyword evidence="9" id="KW-0460">Magnesium</keyword>
<dbReference type="GO" id="GO:0043531">
    <property type="term" value="F:ADP binding"/>
    <property type="evidence" value="ECO:0007669"/>
    <property type="project" value="TreeGrafter"/>
</dbReference>
<evidence type="ECO:0000256" key="11">
    <source>
        <dbReference type="RuleBase" id="RU000696"/>
    </source>
</evidence>
<dbReference type="EMBL" id="RWGY01000011">
    <property type="protein sequence ID" value="TVU32734.1"/>
    <property type="molecule type" value="Genomic_DNA"/>
</dbReference>
<keyword evidence="5 10" id="KW-0808">Transferase</keyword>
<evidence type="ECO:0000313" key="12">
    <source>
        <dbReference type="EMBL" id="TVU32734.1"/>
    </source>
</evidence>
<accession>A0A5J9VB79</accession>
<proteinExistence type="inferred from homology"/>
<dbReference type="EC" id="2.7.2.3" evidence="4 10"/>
<dbReference type="FunFam" id="3.40.50.1260:FF:000006">
    <property type="entry name" value="Phosphoglycerate kinase"/>
    <property type="match status" value="1"/>
</dbReference>
<reference evidence="12 13" key="1">
    <citation type="journal article" date="2019" name="Sci. Rep.">
        <title>A high-quality genome of Eragrostis curvula grass provides insights into Poaceae evolution and supports new strategies to enhance forage quality.</title>
        <authorList>
            <person name="Carballo J."/>
            <person name="Santos B.A.C.M."/>
            <person name="Zappacosta D."/>
            <person name="Garbus I."/>
            <person name="Selva J.P."/>
            <person name="Gallo C.A."/>
            <person name="Diaz A."/>
            <person name="Albertini E."/>
            <person name="Caccamo M."/>
            <person name="Echenique V."/>
        </authorList>
    </citation>
    <scope>NUCLEOTIDE SEQUENCE [LARGE SCALE GENOMIC DNA]</scope>
    <source>
        <strain evidence="13">cv. Victoria</strain>
        <tissue evidence="12">Leaf</tissue>
    </source>
</reference>
<dbReference type="InterPro" id="IPR001574">
    <property type="entry name" value="Ribosome_inactivat_prot"/>
</dbReference>
<dbReference type="Gramene" id="TVU32734">
    <property type="protein sequence ID" value="TVU32734"/>
    <property type="gene ID" value="EJB05_24490"/>
</dbReference>
<evidence type="ECO:0000256" key="4">
    <source>
        <dbReference type="ARBA" id="ARBA00013061"/>
    </source>
</evidence>
<keyword evidence="6" id="KW-0547">Nucleotide-binding</keyword>
<keyword evidence="7 10" id="KW-0418">Kinase</keyword>
<dbReference type="Proteomes" id="UP000324897">
    <property type="component" value="Chromosome 1"/>
</dbReference>
<dbReference type="GO" id="GO:0006096">
    <property type="term" value="P:glycolytic process"/>
    <property type="evidence" value="ECO:0007669"/>
    <property type="project" value="InterPro"/>
</dbReference>
<comment type="cofactor">
    <cofactor evidence="2">
        <name>Mg(2+)</name>
        <dbReference type="ChEBI" id="CHEBI:18420"/>
    </cofactor>
</comment>
<comment type="subunit">
    <text evidence="11">Monomer.</text>
</comment>
<evidence type="ECO:0000256" key="8">
    <source>
        <dbReference type="ARBA" id="ARBA00022840"/>
    </source>
</evidence>
<dbReference type="GO" id="GO:0017148">
    <property type="term" value="P:negative regulation of translation"/>
    <property type="evidence" value="ECO:0007669"/>
    <property type="project" value="InterPro"/>
</dbReference>
<feature type="non-terminal residue" evidence="12">
    <location>
        <position position="1"/>
    </location>
</feature>
<evidence type="ECO:0000313" key="13">
    <source>
        <dbReference type="Proteomes" id="UP000324897"/>
    </source>
</evidence>
<evidence type="ECO:0000256" key="7">
    <source>
        <dbReference type="ARBA" id="ARBA00022777"/>
    </source>
</evidence>